<accession>A0A3B1DBD6</accession>
<dbReference type="SMART" id="SM00849">
    <property type="entry name" value="Lactamase_B"/>
    <property type="match status" value="1"/>
</dbReference>
<comment type="cofactor">
    <cofactor evidence="1">
        <name>Zn(2+)</name>
        <dbReference type="ChEBI" id="CHEBI:29105"/>
    </cofactor>
</comment>
<protein>
    <submittedName>
        <fullName evidence="7">MBL-fold metallo-hydrolase superfamily</fullName>
    </submittedName>
</protein>
<sequence>MILESFPVGPFQCNCMIIACEETRTAIVIDPGGDAEKILSILSKHQLQTTYLLHSHAHLDHIGATKPVHEKTKAKTCLHEDDMFLCEHVAAQAELFGLPNIDTPPMSQFLKDGDQISFGKESVEVLHTPGHTPGSLSFHIPGIGLMTGDTLFSGSIGRTDLWKGSYPTLMHSIKKSLLSFPDETQVYPGHGPSTTIGHERQQNPFLK</sequence>
<dbReference type="InterPro" id="IPR001279">
    <property type="entry name" value="Metallo-B-lactamas"/>
</dbReference>
<keyword evidence="4" id="KW-0862">Zinc</keyword>
<evidence type="ECO:0000313" key="7">
    <source>
        <dbReference type="EMBL" id="VAX33298.1"/>
    </source>
</evidence>
<dbReference type="InterPro" id="IPR036866">
    <property type="entry name" value="RibonucZ/Hydroxyglut_hydro"/>
</dbReference>
<keyword evidence="2" id="KW-0479">Metal-binding</keyword>
<feature type="domain" description="Metallo-beta-lactamase" evidence="6">
    <location>
        <begin position="12"/>
        <end position="190"/>
    </location>
</feature>
<organism evidence="7">
    <name type="scientific">hydrothermal vent metagenome</name>
    <dbReference type="NCBI Taxonomy" id="652676"/>
    <lineage>
        <taxon>unclassified sequences</taxon>
        <taxon>metagenomes</taxon>
        <taxon>ecological metagenomes</taxon>
    </lineage>
</organism>
<dbReference type="GO" id="GO:0046872">
    <property type="term" value="F:metal ion binding"/>
    <property type="evidence" value="ECO:0007669"/>
    <property type="project" value="UniProtKB-KW"/>
</dbReference>
<dbReference type="SUPFAM" id="SSF56281">
    <property type="entry name" value="Metallo-hydrolase/oxidoreductase"/>
    <property type="match status" value="1"/>
</dbReference>
<dbReference type="EMBL" id="UOGF01000105">
    <property type="protein sequence ID" value="VAX33298.1"/>
    <property type="molecule type" value="Genomic_DNA"/>
</dbReference>
<gene>
    <name evidence="7" type="ORF">MNBD_NITROSPIRAE01-2303</name>
</gene>
<evidence type="ECO:0000259" key="6">
    <source>
        <dbReference type="SMART" id="SM00849"/>
    </source>
</evidence>
<dbReference type="PANTHER" id="PTHR46233">
    <property type="entry name" value="HYDROXYACYLGLUTATHIONE HYDROLASE GLOC"/>
    <property type="match status" value="1"/>
</dbReference>
<dbReference type="Pfam" id="PF00753">
    <property type="entry name" value="Lactamase_B"/>
    <property type="match status" value="1"/>
</dbReference>
<evidence type="ECO:0000256" key="3">
    <source>
        <dbReference type="ARBA" id="ARBA00022801"/>
    </source>
</evidence>
<dbReference type="CDD" id="cd06262">
    <property type="entry name" value="metallo-hydrolase-like_MBL-fold"/>
    <property type="match status" value="1"/>
</dbReference>
<dbReference type="Gene3D" id="3.60.15.10">
    <property type="entry name" value="Ribonuclease Z/Hydroxyacylglutathione hydrolase-like"/>
    <property type="match status" value="1"/>
</dbReference>
<evidence type="ECO:0000256" key="1">
    <source>
        <dbReference type="ARBA" id="ARBA00001947"/>
    </source>
</evidence>
<dbReference type="InterPro" id="IPR051453">
    <property type="entry name" value="MBL_Glyoxalase_II"/>
</dbReference>
<evidence type="ECO:0000256" key="2">
    <source>
        <dbReference type="ARBA" id="ARBA00022723"/>
    </source>
</evidence>
<reference evidence="7" key="1">
    <citation type="submission" date="2018-06" db="EMBL/GenBank/DDBJ databases">
        <authorList>
            <person name="Zhirakovskaya E."/>
        </authorList>
    </citation>
    <scope>NUCLEOTIDE SEQUENCE</scope>
</reference>
<feature type="region of interest" description="Disordered" evidence="5">
    <location>
        <begin position="188"/>
        <end position="207"/>
    </location>
</feature>
<keyword evidence="3 7" id="KW-0378">Hydrolase</keyword>
<dbReference type="GO" id="GO:0016787">
    <property type="term" value="F:hydrolase activity"/>
    <property type="evidence" value="ECO:0007669"/>
    <property type="project" value="UniProtKB-KW"/>
</dbReference>
<evidence type="ECO:0000256" key="5">
    <source>
        <dbReference type="SAM" id="MobiDB-lite"/>
    </source>
</evidence>
<evidence type="ECO:0000256" key="4">
    <source>
        <dbReference type="ARBA" id="ARBA00022833"/>
    </source>
</evidence>
<name>A0A3B1DBD6_9ZZZZ</name>
<feature type="compositionally biased region" description="Polar residues" evidence="5">
    <location>
        <begin position="192"/>
        <end position="207"/>
    </location>
</feature>
<proteinExistence type="predicted"/>
<dbReference type="PANTHER" id="PTHR46233:SF3">
    <property type="entry name" value="HYDROXYACYLGLUTATHIONE HYDROLASE GLOC"/>
    <property type="match status" value="1"/>
</dbReference>
<dbReference type="AlphaFoldDB" id="A0A3B1DBD6"/>